<name>V9VQM8_9RHOB</name>
<feature type="transmembrane region" description="Helical" evidence="1">
    <location>
        <begin position="354"/>
        <end position="373"/>
    </location>
</feature>
<accession>V9VQM8</accession>
<feature type="transmembrane region" description="Helical" evidence="1">
    <location>
        <begin position="161"/>
        <end position="186"/>
    </location>
</feature>
<feature type="transmembrane region" description="Helical" evidence="1">
    <location>
        <begin position="198"/>
        <end position="219"/>
    </location>
</feature>
<keyword evidence="1" id="KW-0472">Membrane</keyword>
<evidence type="ECO:0000256" key="1">
    <source>
        <dbReference type="SAM" id="Phobius"/>
    </source>
</evidence>
<proteinExistence type="predicted"/>
<evidence type="ECO:0000313" key="2">
    <source>
        <dbReference type="EMBL" id="AHC99639.1"/>
    </source>
</evidence>
<evidence type="ECO:0000313" key="3">
    <source>
        <dbReference type="Proteomes" id="UP000018780"/>
    </source>
</evidence>
<keyword evidence="1" id="KW-1133">Transmembrane helix</keyword>
<evidence type="ECO:0008006" key="4">
    <source>
        <dbReference type="Google" id="ProtNLM"/>
    </source>
</evidence>
<dbReference type="HOGENOM" id="CLU_568454_0_0_5"/>
<feature type="transmembrane region" description="Helical" evidence="1">
    <location>
        <begin position="294"/>
        <end position="313"/>
    </location>
</feature>
<keyword evidence="3" id="KW-1185">Reference proteome</keyword>
<keyword evidence="1" id="KW-0812">Transmembrane</keyword>
<gene>
    <name evidence="2" type="ORF">METH_01945</name>
</gene>
<dbReference type="Proteomes" id="UP000018780">
    <property type="component" value="Chromosome"/>
</dbReference>
<protein>
    <recommendedName>
        <fullName evidence="4">Glycosyltransferase RgtA/B/C/D-like domain-containing protein</fullName>
    </recommendedName>
</protein>
<dbReference type="EMBL" id="CP006773">
    <property type="protein sequence ID" value="AHC99639.1"/>
    <property type="molecule type" value="Genomic_DNA"/>
</dbReference>
<dbReference type="OrthoDB" id="7664031at2"/>
<feature type="transmembrane region" description="Helical" evidence="1">
    <location>
        <begin position="325"/>
        <end position="342"/>
    </location>
</feature>
<dbReference type="STRING" id="999552.METH_01945"/>
<dbReference type="PATRIC" id="fig|999552.6.peg.387"/>
<feature type="transmembrane region" description="Helical" evidence="1">
    <location>
        <begin position="268"/>
        <end position="287"/>
    </location>
</feature>
<sequence>MTFASAISTVSQWRSLPQLAVTVAAIFAILLLSALFQLPDPMIRHDDYPALLADPALFYSKTLTEGRWVNYLWHLRGVVTPAWLNFLVYQLLWSIYLGCLVHNAFDREAEVWQRVMVALIAGLSLPWVLISMWFNTLIPGLAVLALYGWLATRLSERACRWLMLVFVPAALMSYTTYPFLILAMSLTRADAARSAKDLAGLLALFIASFALGMLAIYSLNYAEHGVFGVPMADWRNPSPATDLASVLTNSKLAAGFLENLVLKGGYSITWLALLQAALLGCAVWAVLRRDKWRALYMLSGAGLGLTLLCLQVIRSGIDMPVRSGGFLWAFGAVFIGLFALQLRDGGRARLSRNLLFSVTALYVIFAGLTHYFSTEWNRLSRHMAAELAGREGPVYVTGTYLSLEAASKSDLQEERSVEFRLNYLTGRDIVICERRPEDCAGLPEELRGGLLESRVYEVRHIDGGSVLMLSPEALREGKLEAARKNRQADG</sequence>
<feature type="transmembrane region" description="Helical" evidence="1">
    <location>
        <begin position="82"/>
        <end position="105"/>
    </location>
</feature>
<dbReference type="RefSeq" id="WP_024088707.1">
    <property type="nucleotide sequence ID" value="NC_023135.1"/>
</dbReference>
<dbReference type="KEGG" id="lmd:METH_01945"/>
<organism evidence="2 3">
    <name type="scientific">Leisingera methylohalidivorans DSM 14336</name>
    <dbReference type="NCBI Taxonomy" id="999552"/>
    <lineage>
        <taxon>Bacteria</taxon>
        <taxon>Pseudomonadati</taxon>
        <taxon>Pseudomonadota</taxon>
        <taxon>Alphaproteobacteria</taxon>
        <taxon>Rhodobacterales</taxon>
        <taxon>Roseobacteraceae</taxon>
        <taxon>Leisingera</taxon>
    </lineage>
</organism>
<dbReference type="AlphaFoldDB" id="V9VQM8"/>
<feature type="transmembrane region" description="Helical" evidence="1">
    <location>
        <begin position="117"/>
        <end position="149"/>
    </location>
</feature>
<feature type="transmembrane region" description="Helical" evidence="1">
    <location>
        <begin position="19"/>
        <end position="38"/>
    </location>
</feature>
<reference evidence="2 3" key="1">
    <citation type="submission" date="2013-09" db="EMBL/GenBank/DDBJ databases">
        <authorList>
            <consortium name="DOE Joint Genome Institute"/>
            <person name="Klenk H.-P."/>
            <person name="Huntemann M."/>
            <person name="Han J."/>
            <person name="Chen A."/>
            <person name="Kyrpides N."/>
            <person name="Mavromatis K."/>
            <person name="Markowitz V."/>
            <person name="Palaniappan K."/>
            <person name="Ivanova N."/>
            <person name="Schaumberg A."/>
            <person name="Pati A."/>
            <person name="Liolios K."/>
            <person name="Nordberg H.P."/>
            <person name="Cantor M.N."/>
            <person name="Hua S.X."/>
            <person name="Woyke T."/>
        </authorList>
    </citation>
    <scope>NUCLEOTIDE SEQUENCE [LARGE SCALE GENOMIC DNA]</scope>
    <source>
        <strain evidence="2 3">DSM 14336</strain>
    </source>
</reference>